<dbReference type="Proteomes" id="UP001595075">
    <property type="component" value="Unassembled WGS sequence"/>
</dbReference>
<comment type="caution">
    <text evidence="2">The sequence shown here is derived from an EMBL/GenBank/DDBJ whole genome shotgun (WGS) entry which is preliminary data.</text>
</comment>
<name>A0ABR4CMI9_9HELO</name>
<keyword evidence="3" id="KW-1185">Reference proteome</keyword>
<dbReference type="InterPro" id="IPR013901">
    <property type="entry name" value="Anthrone_oxy"/>
</dbReference>
<evidence type="ECO:0000313" key="3">
    <source>
        <dbReference type="Proteomes" id="UP001595075"/>
    </source>
</evidence>
<keyword evidence="1" id="KW-1133">Transmembrane helix</keyword>
<organism evidence="2 3">
    <name type="scientific">Oculimacula yallundae</name>
    <dbReference type="NCBI Taxonomy" id="86028"/>
    <lineage>
        <taxon>Eukaryota</taxon>
        <taxon>Fungi</taxon>
        <taxon>Dikarya</taxon>
        <taxon>Ascomycota</taxon>
        <taxon>Pezizomycotina</taxon>
        <taxon>Leotiomycetes</taxon>
        <taxon>Helotiales</taxon>
        <taxon>Ploettnerulaceae</taxon>
        <taxon>Oculimacula</taxon>
    </lineage>
</organism>
<sequence>MKIFSDPTFLKAFAAFNTIWLAALAGAAQGMYTFSIPIVRNNTSSFNMLRQFHQLITLGAKYMQGSSRVQGILLATLSYLLYIHPDPEIAARWKYFAAALVIGVQVAWYEVVFIFPTNDRLVDMEGELKRMDGEERGERELEMRGEILVLLDSWRKWHIGRIVVPFISASLILIGLMF</sequence>
<feature type="transmembrane region" description="Helical" evidence="1">
    <location>
        <begin position="158"/>
        <end position="177"/>
    </location>
</feature>
<feature type="transmembrane region" description="Helical" evidence="1">
    <location>
        <begin position="65"/>
        <end position="83"/>
    </location>
</feature>
<proteinExistence type="predicted"/>
<evidence type="ECO:0000256" key="1">
    <source>
        <dbReference type="SAM" id="Phobius"/>
    </source>
</evidence>
<feature type="transmembrane region" description="Helical" evidence="1">
    <location>
        <begin position="12"/>
        <end position="32"/>
    </location>
</feature>
<evidence type="ECO:0008006" key="4">
    <source>
        <dbReference type="Google" id="ProtNLM"/>
    </source>
</evidence>
<keyword evidence="1" id="KW-0812">Transmembrane</keyword>
<accession>A0ABR4CMI9</accession>
<evidence type="ECO:0000313" key="2">
    <source>
        <dbReference type="EMBL" id="KAL2071180.1"/>
    </source>
</evidence>
<dbReference type="EMBL" id="JAZHXI010000005">
    <property type="protein sequence ID" value="KAL2071180.1"/>
    <property type="molecule type" value="Genomic_DNA"/>
</dbReference>
<dbReference type="Pfam" id="PF08592">
    <property type="entry name" value="Anthrone_oxy"/>
    <property type="match status" value="1"/>
</dbReference>
<feature type="transmembrane region" description="Helical" evidence="1">
    <location>
        <begin position="95"/>
        <end position="115"/>
    </location>
</feature>
<protein>
    <recommendedName>
        <fullName evidence="4">DUF1772-domain-containing protein</fullName>
    </recommendedName>
</protein>
<reference evidence="2 3" key="1">
    <citation type="journal article" date="2024" name="Commun. Biol.">
        <title>Comparative genomic analysis of thermophilic fungi reveals convergent evolutionary adaptations and gene losses.</title>
        <authorList>
            <person name="Steindorff A.S."/>
            <person name="Aguilar-Pontes M.V."/>
            <person name="Robinson A.J."/>
            <person name="Andreopoulos B."/>
            <person name="LaButti K."/>
            <person name="Kuo A."/>
            <person name="Mondo S."/>
            <person name="Riley R."/>
            <person name="Otillar R."/>
            <person name="Haridas S."/>
            <person name="Lipzen A."/>
            <person name="Grimwood J."/>
            <person name="Schmutz J."/>
            <person name="Clum A."/>
            <person name="Reid I.D."/>
            <person name="Moisan M.C."/>
            <person name="Butler G."/>
            <person name="Nguyen T.T.M."/>
            <person name="Dewar K."/>
            <person name="Conant G."/>
            <person name="Drula E."/>
            <person name="Henrissat B."/>
            <person name="Hansel C."/>
            <person name="Singer S."/>
            <person name="Hutchinson M.I."/>
            <person name="de Vries R.P."/>
            <person name="Natvig D.O."/>
            <person name="Powell A.J."/>
            <person name="Tsang A."/>
            <person name="Grigoriev I.V."/>
        </authorList>
    </citation>
    <scope>NUCLEOTIDE SEQUENCE [LARGE SCALE GENOMIC DNA]</scope>
    <source>
        <strain evidence="2 3">CBS 494.80</strain>
    </source>
</reference>
<keyword evidence="1" id="KW-0472">Membrane</keyword>
<gene>
    <name evidence="2" type="ORF">VTL71DRAFT_12415</name>
</gene>